<feature type="domain" description="SOCS box" evidence="5">
    <location>
        <begin position="368"/>
        <end position="412"/>
    </location>
</feature>
<dbReference type="KEGG" id="hro:HELRODRAFT_86986"/>
<dbReference type="HOGENOM" id="CLU_020888_0_0_1"/>
<evidence type="ECO:0000256" key="1">
    <source>
        <dbReference type="ARBA" id="ARBA00004496"/>
    </source>
</evidence>
<protein>
    <recommendedName>
        <fullName evidence="5">SOCS box domain-containing protein</fullName>
    </recommendedName>
</protein>
<evidence type="ECO:0000313" key="6">
    <source>
        <dbReference type="EMBL" id="ESN95213.1"/>
    </source>
</evidence>
<keyword evidence="8" id="KW-1185">Reference proteome</keyword>
<evidence type="ECO:0000256" key="2">
    <source>
        <dbReference type="ARBA" id="ARBA00022490"/>
    </source>
</evidence>
<evidence type="ECO:0000313" key="7">
    <source>
        <dbReference type="EnsemblMetazoa" id="HelroP86986"/>
    </source>
</evidence>
<reference evidence="8" key="1">
    <citation type="submission" date="2012-12" db="EMBL/GenBank/DDBJ databases">
        <authorList>
            <person name="Hellsten U."/>
            <person name="Grimwood J."/>
            <person name="Chapman J.A."/>
            <person name="Shapiro H."/>
            <person name="Aerts A."/>
            <person name="Otillar R.P."/>
            <person name="Terry A.Y."/>
            <person name="Boore J.L."/>
            <person name="Simakov O."/>
            <person name="Marletaz F."/>
            <person name="Cho S.-J."/>
            <person name="Edsinger-Gonzales E."/>
            <person name="Havlak P."/>
            <person name="Kuo D.-H."/>
            <person name="Larsson T."/>
            <person name="Lv J."/>
            <person name="Arendt D."/>
            <person name="Savage R."/>
            <person name="Osoegawa K."/>
            <person name="de Jong P."/>
            <person name="Lindberg D.R."/>
            <person name="Seaver E.C."/>
            <person name="Weisblat D.A."/>
            <person name="Putnam N.H."/>
            <person name="Grigoriev I.V."/>
            <person name="Rokhsar D.S."/>
        </authorList>
    </citation>
    <scope>NUCLEOTIDE SEQUENCE</scope>
</reference>
<evidence type="ECO:0000259" key="5">
    <source>
        <dbReference type="PROSITE" id="PS50225"/>
    </source>
</evidence>
<accession>T1G6K3</accession>
<dbReference type="SUPFAM" id="SSF82171">
    <property type="entry name" value="DPP6 N-terminal domain-like"/>
    <property type="match status" value="1"/>
</dbReference>
<evidence type="ECO:0000256" key="3">
    <source>
        <dbReference type="ARBA" id="ARBA00022574"/>
    </source>
</evidence>
<dbReference type="eggNOG" id="KOG2503">
    <property type="taxonomic scope" value="Eukaryota"/>
</dbReference>
<keyword evidence="3" id="KW-0853">WD repeat</keyword>
<dbReference type="InterPro" id="IPR001680">
    <property type="entry name" value="WD40_rpt"/>
</dbReference>
<dbReference type="PANTHER" id="PTHR16517:SF2">
    <property type="entry name" value="TUBBY-RELATED PROTEIN 4"/>
    <property type="match status" value="1"/>
</dbReference>
<dbReference type="CTD" id="20216700"/>
<reference evidence="7" key="3">
    <citation type="submission" date="2015-06" db="UniProtKB">
        <authorList>
            <consortium name="EnsemblMetazoa"/>
        </authorList>
    </citation>
    <scope>IDENTIFICATION</scope>
</reference>
<evidence type="ECO:0000313" key="8">
    <source>
        <dbReference type="Proteomes" id="UP000015101"/>
    </source>
</evidence>
<proteinExistence type="predicted"/>
<keyword evidence="4" id="KW-0677">Repeat</keyword>
<dbReference type="Proteomes" id="UP000015101">
    <property type="component" value="Unassembled WGS sequence"/>
</dbReference>
<reference evidence="6 8" key="2">
    <citation type="journal article" date="2013" name="Nature">
        <title>Insights into bilaterian evolution from three spiralian genomes.</title>
        <authorList>
            <person name="Simakov O."/>
            <person name="Marletaz F."/>
            <person name="Cho S.J."/>
            <person name="Edsinger-Gonzales E."/>
            <person name="Havlak P."/>
            <person name="Hellsten U."/>
            <person name="Kuo D.H."/>
            <person name="Larsson T."/>
            <person name="Lv J."/>
            <person name="Arendt D."/>
            <person name="Savage R."/>
            <person name="Osoegawa K."/>
            <person name="de Jong P."/>
            <person name="Grimwood J."/>
            <person name="Chapman J.A."/>
            <person name="Shapiro H."/>
            <person name="Aerts A."/>
            <person name="Otillar R.P."/>
            <person name="Terry A.Y."/>
            <person name="Boore J.L."/>
            <person name="Grigoriev I.V."/>
            <person name="Lindberg D.R."/>
            <person name="Seaver E.C."/>
            <person name="Weisblat D.A."/>
            <person name="Putnam N.H."/>
            <person name="Rokhsar D.S."/>
        </authorList>
    </citation>
    <scope>NUCLEOTIDE SEQUENCE</scope>
</reference>
<comment type="subcellular location">
    <subcellularLocation>
        <location evidence="1">Cytoplasm</location>
    </subcellularLocation>
</comment>
<sequence length="535" mass="60531">KSMFAFIENAETSRCDSSLQALSWMGKTPDRLPDNGSWKLTEASYYHHGWLATGNAKGIIGITFTSIHSYVLDQPIRTTFYLRGHRSEVMLVKWNEPFQKLATCDVSGIIFVWIKHDGRWSIELINDRNSQVTDFTWSHDGQMALICYKDSFVLVGSVGGQRYWSTVLNLEGCSVSCGIWTPDDQKVMFGTTAGKVIVMSATGTIIAEVVIRADLEITHLGWSTEKFYMFENNYKTDSSNNSNYNNENISVNNGNDSNNIYTIDENFPYILSVVLSVGDILLMTGYDDLCPKVIHTGLKGVKVEWSNDGEVLAVVGHTKAPDKSDEVVNELRFYKQSMKCQLSMILPAVQQIVTAITWAHNDQRLFVAIGNELFTIWVYKHVANLQLLCKTKIRQMVSDESLVQTLPLPYKILSNVFDMYSSTIKGYIPRPGNLREFVCTCPHFRDRLHCTIIRNGDESTGIYYVLYLEHLGGLIPLLKGKRASKLHPDFVIFDPQAEANINGKSNGNSKGENLFQVNSNFYLFLYLFFAFLCEL</sequence>
<organism evidence="7 8">
    <name type="scientific">Helobdella robusta</name>
    <name type="common">Californian leech</name>
    <dbReference type="NCBI Taxonomy" id="6412"/>
    <lineage>
        <taxon>Eukaryota</taxon>
        <taxon>Metazoa</taxon>
        <taxon>Spiralia</taxon>
        <taxon>Lophotrochozoa</taxon>
        <taxon>Annelida</taxon>
        <taxon>Clitellata</taxon>
        <taxon>Hirudinea</taxon>
        <taxon>Rhynchobdellida</taxon>
        <taxon>Glossiphoniidae</taxon>
        <taxon>Helobdella</taxon>
    </lineage>
</organism>
<dbReference type="EMBL" id="AMQM01006880">
    <property type="status" value="NOT_ANNOTATED_CDS"/>
    <property type="molecule type" value="Genomic_DNA"/>
</dbReference>
<dbReference type="AlphaFoldDB" id="T1G6K3"/>
<dbReference type="GO" id="GO:0005737">
    <property type="term" value="C:cytoplasm"/>
    <property type="evidence" value="ECO:0007669"/>
    <property type="project" value="UniProtKB-SubCell"/>
</dbReference>
<dbReference type="Pfam" id="PF24797">
    <property type="entry name" value="Beta-prop_WDR35_TULP_N"/>
    <property type="match status" value="1"/>
</dbReference>
<dbReference type="PANTHER" id="PTHR16517">
    <property type="entry name" value="TUBBY-RELATED"/>
    <property type="match status" value="1"/>
</dbReference>
<dbReference type="OMA" id="MIRHEDE"/>
<evidence type="ECO:0000256" key="4">
    <source>
        <dbReference type="ARBA" id="ARBA00022737"/>
    </source>
</evidence>
<gene>
    <name evidence="7" type="primary">20216700</name>
    <name evidence="6" type="ORF">HELRODRAFT_86986</name>
</gene>
<dbReference type="InterPro" id="IPR056159">
    <property type="entry name" value="Beta-prop_IFT121_TULP_N"/>
</dbReference>
<keyword evidence="2" id="KW-0963">Cytoplasm</keyword>
<dbReference type="InParanoid" id="T1G6K3"/>
<dbReference type="PROSITE" id="PS50225">
    <property type="entry name" value="SOCS"/>
    <property type="match status" value="1"/>
</dbReference>
<dbReference type="Gene3D" id="2.130.10.10">
    <property type="entry name" value="YVTN repeat-like/Quinoprotein amine dehydrogenase"/>
    <property type="match status" value="1"/>
</dbReference>
<dbReference type="SMART" id="SM00320">
    <property type="entry name" value="WD40"/>
    <property type="match status" value="3"/>
</dbReference>
<dbReference type="OrthoDB" id="8775810at2759"/>
<dbReference type="InterPro" id="IPR001496">
    <property type="entry name" value="SOCS_box"/>
</dbReference>
<dbReference type="EnsemblMetazoa" id="HelroT86986">
    <property type="protein sequence ID" value="HelroP86986"/>
    <property type="gene ID" value="HelroG86986"/>
</dbReference>
<dbReference type="InterPro" id="IPR015943">
    <property type="entry name" value="WD40/YVTN_repeat-like_dom_sf"/>
</dbReference>
<dbReference type="STRING" id="6412.T1G6K3"/>
<dbReference type="GeneID" id="20216700"/>
<dbReference type="EMBL" id="KB097536">
    <property type="protein sequence ID" value="ESN95213.1"/>
    <property type="molecule type" value="Genomic_DNA"/>
</dbReference>
<name>T1G6K3_HELRO</name>
<dbReference type="RefSeq" id="XP_009026602.1">
    <property type="nucleotide sequence ID" value="XM_009028354.1"/>
</dbReference>